<keyword evidence="4" id="KW-0378">Hydrolase</keyword>
<keyword evidence="6 7" id="KW-0472">Membrane</keyword>
<dbReference type="AlphaFoldDB" id="R4K695"/>
<keyword evidence="3 7" id="KW-0812">Transmembrane</keyword>
<dbReference type="STRING" id="86416.Clopa_3971"/>
<dbReference type="RefSeq" id="WP_015616992.1">
    <property type="nucleotide sequence ID" value="NC_021182.1"/>
</dbReference>
<feature type="transmembrane region" description="Helical" evidence="7">
    <location>
        <begin position="225"/>
        <end position="243"/>
    </location>
</feature>
<evidence type="ECO:0000256" key="6">
    <source>
        <dbReference type="ARBA" id="ARBA00023136"/>
    </source>
</evidence>
<reference evidence="9 10" key="1">
    <citation type="submission" date="2012-01" db="EMBL/GenBank/DDBJ databases">
        <title>Complete sequence of chromosome of Clostridium pasteurianum BC1.</title>
        <authorList>
            <consortium name="US DOE Joint Genome Institute"/>
            <person name="Lucas S."/>
            <person name="Han J."/>
            <person name="Lapidus A."/>
            <person name="Cheng J.-F."/>
            <person name="Goodwin L."/>
            <person name="Pitluck S."/>
            <person name="Peters L."/>
            <person name="Mikhailova N."/>
            <person name="Teshima H."/>
            <person name="Detter J.C."/>
            <person name="Han C."/>
            <person name="Tapia R."/>
            <person name="Land M."/>
            <person name="Hauser L."/>
            <person name="Kyrpides N."/>
            <person name="Ivanova N."/>
            <person name="Pagani I."/>
            <person name="Dunn J."/>
            <person name="Taghavi S."/>
            <person name="Francis A."/>
            <person name="van der Lelie D."/>
            <person name="Woyke T."/>
        </authorList>
    </citation>
    <scope>NUCLEOTIDE SEQUENCE [LARGE SCALE GENOMIC DNA]</scope>
    <source>
        <strain evidence="9 10">BC1</strain>
    </source>
</reference>
<evidence type="ECO:0000256" key="3">
    <source>
        <dbReference type="ARBA" id="ARBA00022692"/>
    </source>
</evidence>
<protein>
    <submittedName>
        <fullName evidence="9">Putative membrane protein</fullName>
    </submittedName>
</protein>
<evidence type="ECO:0000256" key="5">
    <source>
        <dbReference type="ARBA" id="ARBA00022989"/>
    </source>
</evidence>
<evidence type="ECO:0000256" key="1">
    <source>
        <dbReference type="ARBA" id="ARBA00004141"/>
    </source>
</evidence>
<dbReference type="OrthoDB" id="9813074at2"/>
<dbReference type="Gene3D" id="1.20.1540.10">
    <property type="entry name" value="Rhomboid-like"/>
    <property type="match status" value="1"/>
</dbReference>
<keyword evidence="10" id="KW-1185">Reference proteome</keyword>
<dbReference type="PATRIC" id="fig|86416.3.peg.3968"/>
<gene>
    <name evidence="9" type="ORF">Clopa_3971</name>
</gene>
<feature type="transmembrane region" description="Helical" evidence="7">
    <location>
        <begin position="249"/>
        <end position="265"/>
    </location>
</feature>
<dbReference type="eggNOG" id="COG0705">
    <property type="taxonomic scope" value="Bacteria"/>
</dbReference>
<dbReference type="InterPro" id="IPR035952">
    <property type="entry name" value="Rhomboid-like_sf"/>
</dbReference>
<feature type="transmembrane region" description="Helical" evidence="7">
    <location>
        <begin position="300"/>
        <end position="318"/>
    </location>
</feature>
<dbReference type="SUPFAM" id="SSF144091">
    <property type="entry name" value="Rhomboid-like"/>
    <property type="match status" value="1"/>
</dbReference>
<dbReference type="Proteomes" id="UP000013523">
    <property type="component" value="Chromosome"/>
</dbReference>
<dbReference type="Pfam" id="PF01694">
    <property type="entry name" value="Rhomboid"/>
    <property type="match status" value="1"/>
</dbReference>
<proteinExistence type="inferred from homology"/>
<organism evidence="9 10">
    <name type="scientific">Clostridium pasteurianum BC1</name>
    <dbReference type="NCBI Taxonomy" id="86416"/>
    <lineage>
        <taxon>Bacteria</taxon>
        <taxon>Bacillati</taxon>
        <taxon>Bacillota</taxon>
        <taxon>Clostridia</taxon>
        <taxon>Eubacteriales</taxon>
        <taxon>Clostridiaceae</taxon>
        <taxon>Clostridium</taxon>
    </lineage>
</organism>
<evidence type="ECO:0000256" key="2">
    <source>
        <dbReference type="ARBA" id="ARBA00009045"/>
    </source>
</evidence>
<keyword evidence="5 7" id="KW-1133">Transmembrane helix</keyword>
<evidence type="ECO:0000313" key="9">
    <source>
        <dbReference type="EMBL" id="AGK98717.1"/>
    </source>
</evidence>
<dbReference type="PANTHER" id="PTHR43731">
    <property type="entry name" value="RHOMBOID PROTEASE"/>
    <property type="match status" value="1"/>
</dbReference>
<evidence type="ECO:0000259" key="8">
    <source>
        <dbReference type="Pfam" id="PF01694"/>
    </source>
</evidence>
<dbReference type="MEROPS" id="S54.014"/>
<evidence type="ECO:0000313" key="10">
    <source>
        <dbReference type="Proteomes" id="UP000013523"/>
    </source>
</evidence>
<evidence type="ECO:0000256" key="7">
    <source>
        <dbReference type="SAM" id="Phobius"/>
    </source>
</evidence>
<dbReference type="GO" id="GO:0004252">
    <property type="term" value="F:serine-type endopeptidase activity"/>
    <property type="evidence" value="ECO:0007669"/>
    <property type="project" value="InterPro"/>
</dbReference>
<feature type="transmembrane region" description="Helical" evidence="7">
    <location>
        <begin position="138"/>
        <end position="158"/>
    </location>
</feature>
<evidence type="ECO:0000256" key="4">
    <source>
        <dbReference type="ARBA" id="ARBA00022801"/>
    </source>
</evidence>
<dbReference type="InterPro" id="IPR022764">
    <property type="entry name" value="Peptidase_S54_rhomboid_dom"/>
</dbReference>
<name>R4K695_CLOPA</name>
<sequence>MDKYIKSIIEQLCNHYDYRITEINSDRGKEEFWGAIRTQTLPKKLFVFFSAKDLNNIDNAINSRIKTENDYVNIVRVLVVKNNIDISEILSKNSGNMVIINSSSDEILYSSNEIASEIMEIINILNFFKDSKNSHNKLFITYGIIAINVVIYIISALLSRNLFNIDVNVLDFLGAKDNSLINNGEYYRLFTCMFLHSGILHIVSNMYALYSIGGLAESVYGKKKYIIIYIVSGIIASLFSYVFSSGVSVGASGAIFGVLGGVLVIGHKLKDRIGTGLLKNIIFVIAINLFISFTIPNIDISAHVGGLIAGIIISWLMFPQKFTPGV</sequence>
<dbReference type="KEGG" id="cpas:Clopa_3971"/>
<dbReference type="GO" id="GO:0016020">
    <property type="term" value="C:membrane"/>
    <property type="evidence" value="ECO:0007669"/>
    <property type="project" value="UniProtKB-SubCell"/>
</dbReference>
<dbReference type="HOGENOM" id="CLU_070274_0_0_9"/>
<feature type="domain" description="Peptidase S54 rhomboid" evidence="8">
    <location>
        <begin position="184"/>
        <end position="319"/>
    </location>
</feature>
<feature type="transmembrane region" description="Helical" evidence="7">
    <location>
        <begin position="186"/>
        <end position="213"/>
    </location>
</feature>
<accession>R4K695</accession>
<comment type="similarity">
    <text evidence="2">Belongs to the peptidase S54 family.</text>
</comment>
<dbReference type="EMBL" id="CP003261">
    <property type="protein sequence ID" value="AGK98717.1"/>
    <property type="molecule type" value="Genomic_DNA"/>
</dbReference>
<comment type="subcellular location">
    <subcellularLocation>
        <location evidence="1">Membrane</location>
        <topology evidence="1">Multi-pass membrane protein</topology>
    </subcellularLocation>
</comment>
<dbReference type="PANTHER" id="PTHR43731:SF14">
    <property type="entry name" value="PRESENILIN-ASSOCIATED RHOMBOID-LIKE PROTEIN, MITOCHONDRIAL"/>
    <property type="match status" value="1"/>
</dbReference>
<feature type="transmembrane region" description="Helical" evidence="7">
    <location>
        <begin position="277"/>
        <end position="294"/>
    </location>
</feature>
<dbReference type="InterPro" id="IPR050925">
    <property type="entry name" value="Rhomboid_protease_S54"/>
</dbReference>